<dbReference type="InterPro" id="IPR003593">
    <property type="entry name" value="AAA+_ATPase"/>
</dbReference>
<proteinExistence type="inferred from homology"/>
<evidence type="ECO:0000256" key="2">
    <source>
        <dbReference type="ARBA" id="ARBA00005417"/>
    </source>
</evidence>
<sequence>MNDYPVLEINGLKKSIQQQEGWKCLFSNVSTRVAEPSIISLLGLSGQGKSTLLRIIAMLDAAEEGTIRYEGRASTQWNPQAWRKKIGFVAQHAVMLEGSVEHNLKTVSLLHRQSFNTSLAMELMRNVGLEEMDWSKNAQDLSGGEKQRVALVRSLLMQPQLLLLDEITASLDLHSKQAVEKLLQAWHEKYGTSLIWVTHDLEQARATSHRVWFMAEHTLLEDRPTSDFFERPDTEIGQKFLQVTKSGEGGTYE</sequence>
<dbReference type="GO" id="GO:0005524">
    <property type="term" value="F:ATP binding"/>
    <property type="evidence" value="ECO:0007669"/>
    <property type="project" value="UniProtKB-KW"/>
</dbReference>
<evidence type="ECO:0000313" key="10">
    <source>
        <dbReference type="Proteomes" id="UP001597180"/>
    </source>
</evidence>
<keyword evidence="4" id="KW-1003">Cell membrane</keyword>
<keyword evidence="5" id="KW-0547">Nucleotide-binding</keyword>
<evidence type="ECO:0000259" key="8">
    <source>
        <dbReference type="PROSITE" id="PS50893"/>
    </source>
</evidence>
<evidence type="ECO:0000256" key="3">
    <source>
        <dbReference type="ARBA" id="ARBA00022448"/>
    </source>
</evidence>
<evidence type="ECO:0000256" key="4">
    <source>
        <dbReference type="ARBA" id="ARBA00022475"/>
    </source>
</evidence>
<evidence type="ECO:0000313" key="9">
    <source>
        <dbReference type="EMBL" id="MFD1224622.1"/>
    </source>
</evidence>
<dbReference type="InterPro" id="IPR027417">
    <property type="entry name" value="P-loop_NTPase"/>
</dbReference>
<gene>
    <name evidence="9" type="ORF">ACFQ4B_31390</name>
</gene>
<name>A0ABW3UUN5_9BACL</name>
<evidence type="ECO:0000256" key="6">
    <source>
        <dbReference type="ARBA" id="ARBA00022840"/>
    </source>
</evidence>
<keyword evidence="7" id="KW-0472">Membrane</keyword>
<dbReference type="PANTHER" id="PTHR43166:SF9">
    <property type="entry name" value="GLUTAMATE_ASPARTATE IMPORT ATP-BINDING PROTEIN GLTL"/>
    <property type="match status" value="1"/>
</dbReference>
<dbReference type="InterPro" id="IPR017871">
    <property type="entry name" value="ABC_transporter-like_CS"/>
</dbReference>
<dbReference type="InterPro" id="IPR003439">
    <property type="entry name" value="ABC_transporter-like_ATP-bd"/>
</dbReference>
<dbReference type="PROSITE" id="PS50893">
    <property type="entry name" value="ABC_TRANSPORTER_2"/>
    <property type="match status" value="1"/>
</dbReference>
<organism evidence="9 10">
    <name type="scientific">Paenibacillus vulneris</name>
    <dbReference type="NCBI Taxonomy" id="1133364"/>
    <lineage>
        <taxon>Bacteria</taxon>
        <taxon>Bacillati</taxon>
        <taxon>Bacillota</taxon>
        <taxon>Bacilli</taxon>
        <taxon>Bacillales</taxon>
        <taxon>Paenibacillaceae</taxon>
        <taxon>Paenibacillus</taxon>
    </lineage>
</organism>
<dbReference type="PROSITE" id="PS00211">
    <property type="entry name" value="ABC_TRANSPORTER_1"/>
    <property type="match status" value="1"/>
</dbReference>
<protein>
    <submittedName>
        <fullName evidence="9">ATP-binding cassette domain-containing protein</fullName>
    </submittedName>
</protein>
<keyword evidence="10" id="KW-1185">Reference proteome</keyword>
<dbReference type="RefSeq" id="WP_345591085.1">
    <property type="nucleotide sequence ID" value="NZ_BAABJG010000026.1"/>
</dbReference>
<dbReference type="SUPFAM" id="SSF52540">
    <property type="entry name" value="P-loop containing nucleoside triphosphate hydrolases"/>
    <property type="match status" value="1"/>
</dbReference>
<dbReference type="Pfam" id="PF00005">
    <property type="entry name" value="ABC_tran"/>
    <property type="match status" value="1"/>
</dbReference>
<feature type="domain" description="ABC transporter" evidence="8">
    <location>
        <begin position="7"/>
        <end position="241"/>
    </location>
</feature>
<comment type="subcellular location">
    <subcellularLocation>
        <location evidence="1">Cell membrane</location>
        <topology evidence="1">Peripheral membrane protein</topology>
    </subcellularLocation>
</comment>
<dbReference type="SMART" id="SM00382">
    <property type="entry name" value="AAA"/>
    <property type="match status" value="1"/>
</dbReference>
<evidence type="ECO:0000256" key="7">
    <source>
        <dbReference type="ARBA" id="ARBA00023136"/>
    </source>
</evidence>
<keyword evidence="3" id="KW-0813">Transport</keyword>
<evidence type="ECO:0000256" key="5">
    <source>
        <dbReference type="ARBA" id="ARBA00022741"/>
    </source>
</evidence>
<keyword evidence="6 9" id="KW-0067">ATP-binding</keyword>
<dbReference type="EMBL" id="JBHTLU010000046">
    <property type="protein sequence ID" value="MFD1224622.1"/>
    <property type="molecule type" value="Genomic_DNA"/>
</dbReference>
<accession>A0ABW3UUN5</accession>
<dbReference type="InterPro" id="IPR050086">
    <property type="entry name" value="MetN_ABC_transporter-like"/>
</dbReference>
<dbReference type="Gene3D" id="3.40.50.300">
    <property type="entry name" value="P-loop containing nucleotide triphosphate hydrolases"/>
    <property type="match status" value="1"/>
</dbReference>
<dbReference type="Proteomes" id="UP001597180">
    <property type="component" value="Unassembled WGS sequence"/>
</dbReference>
<reference evidence="10" key="1">
    <citation type="journal article" date="2019" name="Int. J. Syst. Evol. Microbiol.">
        <title>The Global Catalogue of Microorganisms (GCM) 10K type strain sequencing project: providing services to taxonomists for standard genome sequencing and annotation.</title>
        <authorList>
            <consortium name="The Broad Institute Genomics Platform"/>
            <consortium name="The Broad Institute Genome Sequencing Center for Infectious Disease"/>
            <person name="Wu L."/>
            <person name="Ma J."/>
        </authorList>
    </citation>
    <scope>NUCLEOTIDE SEQUENCE [LARGE SCALE GENOMIC DNA]</scope>
    <source>
        <strain evidence="10">CCUG 53270</strain>
    </source>
</reference>
<comment type="similarity">
    <text evidence="2">Belongs to the ABC transporter superfamily.</text>
</comment>
<evidence type="ECO:0000256" key="1">
    <source>
        <dbReference type="ARBA" id="ARBA00004202"/>
    </source>
</evidence>
<dbReference type="PANTHER" id="PTHR43166">
    <property type="entry name" value="AMINO ACID IMPORT ATP-BINDING PROTEIN"/>
    <property type="match status" value="1"/>
</dbReference>
<comment type="caution">
    <text evidence="9">The sequence shown here is derived from an EMBL/GenBank/DDBJ whole genome shotgun (WGS) entry which is preliminary data.</text>
</comment>